<evidence type="ECO:0000256" key="1">
    <source>
        <dbReference type="SAM" id="Phobius"/>
    </source>
</evidence>
<dbReference type="InterPro" id="IPR012505">
    <property type="entry name" value="YbbR"/>
</dbReference>
<dbReference type="EMBL" id="OCMF01000002">
    <property type="protein sequence ID" value="SOC80587.1"/>
    <property type="molecule type" value="Genomic_DNA"/>
</dbReference>
<feature type="transmembrane region" description="Helical" evidence="1">
    <location>
        <begin position="21"/>
        <end position="38"/>
    </location>
</feature>
<dbReference type="Gene3D" id="2.170.120.40">
    <property type="entry name" value="YbbR-like domain"/>
    <property type="match status" value="1"/>
</dbReference>
<dbReference type="PANTHER" id="PTHR37804">
    <property type="entry name" value="CDAA REGULATORY PROTEIN CDAR"/>
    <property type="match status" value="1"/>
</dbReference>
<dbReference type="RefSeq" id="WP_097056346.1">
    <property type="nucleotide sequence ID" value="NZ_OCMF01000002.1"/>
</dbReference>
<name>A0A285X5H1_9FLAO</name>
<accession>A0A285X5H1</accession>
<sequence>MLKKVKSVTKTRFRKTDINSFLFFLIFAIVIWIFVQFSKQYNEILTIPVRYINVPPDKLLKEDNPENIQLKMQENGFRIAWFSLFPPTLNVDVSRANDQNGQLVYVIDENRSQILEQLNINFDDNSFVKDALVIAYEQKKEKTLPVVSRIEVEFAAGYSAVEELRVEPDSVRVSGPDNILDTLSAIKTFPVTFTDVKKDLLGSVLLDTTALPKVTLYSRRANYRLNVEKFTEGKLQVPIELINVPEDLNVVIFPKESVLFFQVNLTDFNKVTAADFRVVANFKNVRENQDFLIPEVVEKPEFTSNIRLSEKRIQFIIKK</sequence>
<keyword evidence="3" id="KW-1185">Reference proteome</keyword>
<dbReference type="AlphaFoldDB" id="A0A285X5H1"/>
<proteinExistence type="predicted"/>
<protein>
    <submittedName>
        <fullName evidence="2">YbbR-like protein</fullName>
    </submittedName>
</protein>
<dbReference type="OrthoDB" id="1150187at2"/>
<organism evidence="2 3">
    <name type="scientific">Salinimicrobium sediminis</name>
    <dbReference type="NCBI Taxonomy" id="1343891"/>
    <lineage>
        <taxon>Bacteria</taxon>
        <taxon>Pseudomonadati</taxon>
        <taxon>Bacteroidota</taxon>
        <taxon>Flavobacteriia</taxon>
        <taxon>Flavobacteriales</taxon>
        <taxon>Flavobacteriaceae</taxon>
        <taxon>Salinimicrobium</taxon>
    </lineage>
</organism>
<keyword evidence="1" id="KW-0812">Transmembrane</keyword>
<evidence type="ECO:0000313" key="2">
    <source>
        <dbReference type="EMBL" id="SOC80587.1"/>
    </source>
</evidence>
<evidence type="ECO:0000313" key="3">
    <source>
        <dbReference type="Proteomes" id="UP000219193"/>
    </source>
</evidence>
<reference evidence="3" key="1">
    <citation type="submission" date="2017-09" db="EMBL/GenBank/DDBJ databases">
        <authorList>
            <person name="Varghese N."/>
            <person name="Submissions S."/>
        </authorList>
    </citation>
    <scope>NUCLEOTIDE SEQUENCE [LARGE SCALE GENOMIC DNA]</scope>
    <source>
        <strain evidence="3">CGMCC 1.12641</strain>
    </source>
</reference>
<gene>
    <name evidence="2" type="ORF">SAMN06296241_2140</name>
</gene>
<keyword evidence="1" id="KW-0472">Membrane</keyword>
<dbReference type="Proteomes" id="UP000219193">
    <property type="component" value="Unassembled WGS sequence"/>
</dbReference>
<keyword evidence="1" id="KW-1133">Transmembrane helix</keyword>
<dbReference type="InterPro" id="IPR053154">
    <property type="entry name" value="c-di-AMP_regulator"/>
</dbReference>
<dbReference type="PANTHER" id="PTHR37804:SF1">
    <property type="entry name" value="CDAA REGULATORY PROTEIN CDAR"/>
    <property type="match status" value="1"/>
</dbReference>
<dbReference type="Pfam" id="PF07949">
    <property type="entry name" value="YbbR"/>
    <property type="match status" value="1"/>
</dbReference>